<dbReference type="OrthoDB" id="5178145at2"/>
<dbReference type="EMBL" id="CP034550">
    <property type="protein sequence ID" value="QFZ19653.1"/>
    <property type="molecule type" value="Genomic_DNA"/>
</dbReference>
<evidence type="ECO:0000256" key="2">
    <source>
        <dbReference type="SAM" id="MobiDB-lite"/>
    </source>
</evidence>
<dbReference type="RefSeq" id="WP_051765205.1">
    <property type="nucleotide sequence ID" value="NZ_CP034550.1"/>
</dbReference>
<protein>
    <recommendedName>
        <fullName evidence="5">Cellulose-binding protein</fullName>
    </recommendedName>
</protein>
<feature type="compositionally biased region" description="Pro residues" evidence="2">
    <location>
        <begin position="278"/>
        <end position="288"/>
    </location>
</feature>
<reference evidence="4" key="1">
    <citation type="journal article" date="2021" name="Curr. Microbiol.">
        <title>Complete genome of nocamycin-producing strain Saccharothrix syringae NRRL B-16468 reveals the biosynthetic potential for secondary metabolites.</title>
        <authorList>
            <person name="Mo X."/>
            <person name="Yang S."/>
        </authorList>
    </citation>
    <scope>NUCLEOTIDE SEQUENCE [LARGE SCALE GENOMIC DNA]</scope>
    <source>
        <strain evidence="4">ATCC 51364 / DSM 43886 / JCM 6844 / KCTC 9398 / NBRC 14523 / NRRL B-16468 / INA 2240</strain>
    </source>
</reference>
<accession>A0A5Q0H0K6</accession>
<feature type="coiled-coil region" evidence="1">
    <location>
        <begin position="124"/>
        <end position="180"/>
    </location>
</feature>
<organism evidence="3 4">
    <name type="scientific">Saccharothrix syringae</name>
    <name type="common">Nocardiopsis syringae</name>
    <dbReference type="NCBI Taxonomy" id="103733"/>
    <lineage>
        <taxon>Bacteria</taxon>
        <taxon>Bacillati</taxon>
        <taxon>Actinomycetota</taxon>
        <taxon>Actinomycetes</taxon>
        <taxon>Pseudonocardiales</taxon>
        <taxon>Pseudonocardiaceae</taxon>
        <taxon>Saccharothrix</taxon>
    </lineage>
</organism>
<dbReference type="Proteomes" id="UP000325787">
    <property type="component" value="Chromosome"/>
</dbReference>
<evidence type="ECO:0008006" key="5">
    <source>
        <dbReference type="Google" id="ProtNLM"/>
    </source>
</evidence>
<sequence>MTADLVPLHTDFDVAWRGYRRGQVRRYVREVETELRLVTADRDATAESLDLVVAGLAAARRENHELRERLDRVCRAPVDPAGTSERLRHLVDLAHEEAAEITRRARAAAERSWAGLRAAEAGYRRRHEWLLAQLEAQRAHAETEHRAALHRTCAALAVLTRQAEQRRRELDARAERLREQVRLDFDLAMSGRRAEALRALDAQRTAAREHAERIVRAAEERVTVLTGRRDRIAADLRAVGRLLVRAQAVLGPGPDPLGSARPELPGPREGHRRSPTPDDAPAPALPVD</sequence>
<proteinExistence type="predicted"/>
<feature type="region of interest" description="Disordered" evidence="2">
    <location>
        <begin position="249"/>
        <end position="288"/>
    </location>
</feature>
<evidence type="ECO:0000313" key="4">
    <source>
        <dbReference type="Proteomes" id="UP000325787"/>
    </source>
</evidence>
<keyword evidence="1" id="KW-0175">Coiled coil</keyword>
<dbReference type="KEGG" id="ssyi:EKG83_21435"/>
<dbReference type="AlphaFoldDB" id="A0A5Q0H0K6"/>
<evidence type="ECO:0000256" key="1">
    <source>
        <dbReference type="SAM" id="Coils"/>
    </source>
</evidence>
<evidence type="ECO:0000313" key="3">
    <source>
        <dbReference type="EMBL" id="QFZ19653.1"/>
    </source>
</evidence>
<keyword evidence="4" id="KW-1185">Reference proteome</keyword>
<name>A0A5Q0H0K6_SACSY</name>
<gene>
    <name evidence="3" type="ORF">EKG83_21435</name>
</gene>